<dbReference type="RefSeq" id="WP_123590677.1">
    <property type="nucleotide sequence ID" value="NZ_AYKF01000071.1"/>
</dbReference>
<keyword evidence="4" id="KW-0804">Transcription</keyword>
<dbReference type="Pfam" id="PF03466">
    <property type="entry name" value="LysR_substrate"/>
    <property type="match status" value="1"/>
</dbReference>
<accession>A0A423PZU5</accession>
<comment type="similarity">
    <text evidence="1">Belongs to the LysR transcriptional regulatory family.</text>
</comment>
<dbReference type="Pfam" id="PF00126">
    <property type="entry name" value="HTH_1"/>
    <property type="match status" value="1"/>
</dbReference>
<organism evidence="6 7">
    <name type="scientific">Salinisphaera orenii YIM 95161</name>
    <dbReference type="NCBI Taxonomy" id="1051139"/>
    <lineage>
        <taxon>Bacteria</taxon>
        <taxon>Pseudomonadati</taxon>
        <taxon>Pseudomonadota</taxon>
        <taxon>Gammaproteobacteria</taxon>
        <taxon>Salinisphaerales</taxon>
        <taxon>Salinisphaeraceae</taxon>
        <taxon>Salinisphaera</taxon>
    </lineage>
</organism>
<keyword evidence="2" id="KW-0805">Transcription regulation</keyword>
<dbReference type="GO" id="GO:0006351">
    <property type="term" value="P:DNA-templated transcription"/>
    <property type="evidence" value="ECO:0007669"/>
    <property type="project" value="TreeGrafter"/>
</dbReference>
<dbReference type="AlphaFoldDB" id="A0A423PZU5"/>
<comment type="caution">
    <text evidence="6">The sequence shown here is derived from an EMBL/GenBank/DDBJ whole genome shotgun (WGS) entry which is preliminary data.</text>
</comment>
<dbReference type="InterPro" id="IPR036388">
    <property type="entry name" value="WH-like_DNA-bd_sf"/>
</dbReference>
<keyword evidence="3" id="KW-0238">DNA-binding</keyword>
<dbReference type="SUPFAM" id="SSF53850">
    <property type="entry name" value="Periplasmic binding protein-like II"/>
    <property type="match status" value="1"/>
</dbReference>
<dbReference type="Gene3D" id="3.40.190.290">
    <property type="match status" value="1"/>
</dbReference>
<proteinExistence type="inferred from homology"/>
<feature type="domain" description="HTH lysR-type" evidence="5">
    <location>
        <begin position="1"/>
        <end position="59"/>
    </location>
</feature>
<evidence type="ECO:0000256" key="2">
    <source>
        <dbReference type="ARBA" id="ARBA00023015"/>
    </source>
</evidence>
<evidence type="ECO:0000313" key="7">
    <source>
        <dbReference type="Proteomes" id="UP000285123"/>
    </source>
</evidence>
<dbReference type="SUPFAM" id="SSF46785">
    <property type="entry name" value="Winged helix' DNA-binding domain"/>
    <property type="match status" value="1"/>
</dbReference>
<dbReference type="EMBL" id="AYKF01000071">
    <property type="protein sequence ID" value="ROO31227.1"/>
    <property type="molecule type" value="Genomic_DNA"/>
</dbReference>
<dbReference type="PANTHER" id="PTHR30537:SF66">
    <property type="entry name" value="IRON-REGULATED VIRULENCE REGULATORY PROTEIN IRGB"/>
    <property type="match status" value="1"/>
</dbReference>
<dbReference type="InterPro" id="IPR005119">
    <property type="entry name" value="LysR_subst-bd"/>
</dbReference>
<evidence type="ECO:0000256" key="1">
    <source>
        <dbReference type="ARBA" id="ARBA00009437"/>
    </source>
</evidence>
<gene>
    <name evidence="6" type="ORF">SAHL_06915</name>
</gene>
<dbReference type="PANTHER" id="PTHR30537">
    <property type="entry name" value="HTH-TYPE TRANSCRIPTIONAL REGULATOR"/>
    <property type="match status" value="1"/>
</dbReference>
<dbReference type="InterPro" id="IPR036390">
    <property type="entry name" value="WH_DNA-bd_sf"/>
</dbReference>
<protein>
    <submittedName>
        <fullName evidence="6">LysR family transcriptional regulator</fullName>
    </submittedName>
</protein>
<dbReference type="Proteomes" id="UP000285123">
    <property type="component" value="Unassembled WGS sequence"/>
</dbReference>
<evidence type="ECO:0000256" key="3">
    <source>
        <dbReference type="ARBA" id="ARBA00023125"/>
    </source>
</evidence>
<dbReference type="GO" id="GO:0043565">
    <property type="term" value="F:sequence-specific DNA binding"/>
    <property type="evidence" value="ECO:0007669"/>
    <property type="project" value="TreeGrafter"/>
</dbReference>
<dbReference type="PROSITE" id="PS50931">
    <property type="entry name" value="HTH_LYSR"/>
    <property type="match status" value="1"/>
</dbReference>
<dbReference type="Gene3D" id="1.10.10.10">
    <property type="entry name" value="Winged helix-like DNA-binding domain superfamily/Winged helix DNA-binding domain"/>
    <property type="match status" value="1"/>
</dbReference>
<name>A0A423PZU5_9GAMM</name>
<dbReference type="FunFam" id="1.10.10.10:FF:000001">
    <property type="entry name" value="LysR family transcriptional regulator"/>
    <property type="match status" value="1"/>
</dbReference>
<evidence type="ECO:0000313" key="6">
    <source>
        <dbReference type="EMBL" id="ROO31227.1"/>
    </source>
</evidence>
<sequence>MHHLDDLAVFVAVVDNASLTASARDMALSKSTLSRRLGRLETQVGQPLLERRSNRLVPTEAGETFAGYCRHMLDLSRESRHALDNLRERVSGQLTVHAHPLFMRGWFTHRVEAFLERFPEMELTLATLTQPPTAESDIAICLWPGALEDCGLRTETVGRLTRGIYAHPDYLAERGTPLHPRDLAAHDWVDMLGALRDGLTLRRADGSAHRLAPLRSRSRADQDVLQADAIVRGRGLGVLPDWMVARRLRAHPGTLVSCLQDWTLPAVPITLACPHGRLPRKTLCLLDHLRAAIPPDWRRAGDAPPRPT</sequence>
<dbReference type="GO" id="GO:0003700">
    <property type="term" value="F:DNA-binding transcription factor activity"/>
    <property type="evidence" value="ECO:0007669"/>
    <property type="project" value="InterPro"/>
</dbReference>
<dbReference type="InterPro" id="IPR000847">
    <property type="entry name" value="LysR_HTH_N"/>
</dbReference>
<reference evidence="6 7" key="1">
    <citation type="submission" date="2013-10" db="EMBL/GenBank/DDBJ databases">
        <title>Salinisphaera halophila YIM 95161 Genome Sequencing.</title>
        <authorList>
            <person name="Lai Q."/>
            <person name="Li C."/>
            <person name="Shao Z."/>
        </authorList>
    </citation>
    <scope>NUCLEOTIDE SEQUENCE [LARGE SCALE GENOMIC DNA]</scope>
    <source>
        <strain evidence="6 7">YIM 95161</strain>
    </source>
</reference>
<evidence type="ECO:0000259" key="5">
    <source>
        <dbReference type="PROSITE" id="PS50931"/>
    </source>
</evidence>
<dbReference type="InterPro" id="IPR058163">
    <property type="entry name" value="LysR-type_TF_proteobact-type"/>
</dbReference>
<dbReference type="OrthoDB" id="6183733at2"/>
<evidence type="ECO:0000256" key="4">
    <source>
        <dbReference type="ARBA" id="ARBA00023163"/>
    </source>
</evidence>